<dbReference type="GO" id="GO:0016758">
    <property type="term" value="F:hexosyltransferase activity"/>
    <property type="evidence" value="ECO:0007669"/>
    <property type="project" value="UniProtKB-ARBA"/>
</dbReference>
<proteinExistence type="predicted"/>
<sequence>MLVDITVVIPFRNVAQWLANALDSVLKQEKGDLNVEVSLFDDGSTDGSESIAKEYLASFEKHNFACCFKSNSRAEAAGGVGYAKNQAARQGSGKFLCFLDADDEMLPGRLHQQYKAAVALPYSTIIGSKFRRLPLGSTGRYSRWANNIPLSVMPFQIYTSHGPPVVAPTWFLSRRLFEESIENWNNPVSSRRRISNLPLPLIVRFVTRCPHTLVSIYNMERRVTCMCDVDKRKVLRATYELYDQNNRAVVRRVPIISVGEAKPPFVICVKLDLTNGQLETLLTYATATLPRNSRHAFIFLLTVKTFFPEPVELPQTIDILAASPMSRNGNP</sequence>
<protein>
    <submittedName>
        <fullName evidence="3">Glyco_trans_2-like domain-containing protein</fullName>
    </submittedName>
</protein>
<dbReference type="InterPro" id="IPR001173">
    <property type="entry name" value="Glyco_trans_2-like"/>
</dbReference>
<organism evidence="2 3">
    <name type="scientific">Trichuris muris</name>
    <name type="common">Mouse whipworm</name>
    <dbReference type="NCBI Taxonomy" id="70415"/>
    <lineage>
        <taxon>Eukaryota</taxon>
        <taxon>Metazoa</taxon>
        <taxon>Ecdysozoa</taxon>
        <taxon>Nematoda</taxon>
        <taxon>Enoplea</taxon>
        <taxon>Dorylaimia</taxon>
        <taxon>Trichinellida</taxon>
        <taxon>Trichuridae</taxon>
        <taxon>Trichuris</taxon>
    </lineage>
</organism>
<dbReference type="Gene3D" id="3.90.550.10">
    <property type="entry name" value="Spore Coat Polysaccharide Biosynthesis Protein SpsA, Chain A"/>
    <property type="match status" value="1"/>
</dbReference>
<dbReference type="WBParaSite" id="TMUE_2000009700.1">
    <property type="protein sequence ID" value="TMUE_2000009700.1"/>
    <property type="gene ID" value="WBGene00290625"/>
</dbReference>
<evidence type="ECO:0000259" key="1">
    <source>
        <dbReference type="Pfam" id="PF00535"/>
    </source>
</evidence>
<reference evidence="3" key="1">
    <citation type="submission" date="2019-12" db="UniProtKB">
        <authorList>
            <consortium name="WormBaseParasite"/>
        </authorList>
    </citation>
    <scope>IDENTIFICATION</scope>
</reference>
<accession>A0A5S6QR42</accession>
<dbReference type="PANTHER" id="PTHR22916:SF3">
    <property type="entry name" value="UDP-GLCNAC:BETAGAL BETA-1,3-N-ACETYLGLUCOSAMINYLTRANSFERASE-LIKE PROTEIN 1"/>
    <property type="match status" value="1"/>
</dbReference>
<evidence type="ECO:0000313" key="3">
    <source>
        <dbReference type="WBParaSite" id="TMUE_2000009700.1"/>
    </source>
</evidence>
<evidence type="ECO:0000313" key="2">
    <source>
        <dbReference type="Proteomes" id="UP000046395"/>
    </source>
</evidence>
<name>A0A5S6QR42_TRIMR</name>
<feature type="domain" description="Glycosyltransferase 2-like" evidence="1">
    <location>
        <begin position="6"/>
        <end position="179"/>
    </location>
</feature>
<dbReference type="Pfam" id="PF00535">
    <property type="entry name" value="Glycos_transf_2"/>
    <property type="match status" value="1"/>
</dbReference>
<dbReference type="InterPro" id="IPR029044">
    <property type="entry name" value="Nucleotide-diphossugar_trans"/>
</dbReference>
<dbReference type="PANTHER" id="PTHR22916">
    <property type="entry name" value="GLYCOSYLTRANSFERASE"/>
    <property type="match status" value="1"/>
</dbReference>
<dbReference type="STRING" id="70415.A0A5S6QR42"/>
<dbReference type="SUPFAM" id="SSF53448">
    <property type="entry name" value="Nucleotide-diphospho-sugar transferases"/>
    <property type="match status" value="1"/>
</dbReference>
<dbReference type="Proteomes" id="UP000046395">
    <property type="component" value="Unassembled WGS sequence"/>
</dbReference>
<keyword evidence="2" id="KW-1185">Reference proteome</keyword>
<dbReference type="AlphaFoldDB" id="A0A5S6QR42"/>